<comment type="similarity">
    <text evidence="2">Belongs to the polyprenol kinase family.</text>
</comment>
<protein>
    <recommendedName>
        <fullName evidence="3">dolichol kinase</fullName>
        <ecNumber evidence="3">2.7.1.108</ecNumber>
    </recommendedName>
</protein>
<feature type="transmembrane region" description="Helical" evidence="10">
    <location>
        <begin position="402"/>
        <end position="422"/>
    </location>
</feature>
<evidence type="ECO:0000313" key="11">
    <source>
        <dbReference type="EnsemblMetazoa" id="AMIN003623-PA"/>
    </source>
</evidence>
<feature type="transmembrane region" description="Helical" evidence="10">
    <location>
        <begin position="268"/>
        <end position="301"/>
    </location>
</feature>
<feature type="transmembrane region" description="Helical" evidence="10">
    <location>
        <begin position="236"/>
        <end position="256"/>
    </location>
</feature>
<dbReference type="Proteomes" id="UP000075920">
    <property type="component" value="Unassembled WGS sequence"/>
</dbReference>
<keyword evidence="4" id="KW-0808">Transferase</keyword>
<feature type="transmembrane region" description="Helical" evidence="10">
    <location>
        <begin position="307"/>
        <end position="325"/>
    </location>
</feature>
<proteinExistence type="inferred from homology"/>
<dbReference type="PANTHER" id="PTHR13205:SF15">
    <property type="entry name" value="DOLICHOL KINASE"/>
    <property type="match status" value="1"/>
</dbReference>
<evidence type="ECO:0000256" key="8">
    <source>
        <dbReference type="ARBA" id="ARBA00022989"/>
    </source>
</evidence>
<evidence type="ECO:0000256" key="6">
    <source>
        <dbReference type="ARBA" id="ARBA00022777"/>
    </source>
</evidence>
<evidence type="ECO:0000256" key="9">
    <source>
        <dbReference type="ARBA" id="ARBA00023136"/>
    </source>
</evidence>
<dbReference type="GO" id="GO:0004168">
    <property type="term" value="F:dolichol kinase activity"/>
    <property type="evidence" value="ECO:0007669"/>
    <property type="project" value="UniProtKB-EC"/>
</dbReference>
<feature type="transmembrane region" description="Helical" evidence="10">
    <location>
        <begin position="75"/>
        <end position="92"/>
    </location>
</feature>
<dbReference type="GO" id="GO:0043048">
    <property type="term" value="P:dolichyl monophosphate biosynthetic process"/>
    <property type="evidence" value="ECO:0007669"/>
    <property type="project" value="TreeGrafter"/>
</dbReference>
<feature type="transmembrane region" description="Helical" evidence="10">
    <location>
        <begin position="132"/>
        <end position="155"/>
    </location>
</feature>
<reference evidence="11" key="2">
    <citation type="submission" date="2020-05" db="UniProtKB">
        <authorList>
            <consortium name="EnsemblMetazoa"/>
        </authorList>
    </citation>
    <scope>IDENTIFICATION</scope>
    <source>
        <strain evidence="11">MINIMUS1</strain>
    </source>
</reference>
<evidence type="ECO:0000313" key="12">
    <source>
        <dbReference type="Proteomes" id="UP000075920"/>
    </source>
</evidence>
<keyword evidence="8 10" id="KW-1133">Transmembrane helix</keyword>
<feature type="transmembrane region" description="Helical" evidence="10">
    <location>
        <begin position="50"/>
        <end position="68"/>
    </location>
</feature>
<reference evidence="12" key="1">
    <citation type="submission" date="2013-03" db="EMBL/GenBank/DDBJ databases">
        <title>The Genome Sequence of Anopheles minimus MINIMUS1.</title>
        <authorList>
            <consortium name="The Broad Institute Genomics Platform"/>
            <person name="Neafsey D.E."/>
            <person name="Walton C."/>
            <person name="Walker B."/>
            <person name="Young S.K."/>
            <person name="Zeng Q."/>
            <person name="Gargeya S."/>
            <person name="Fitzgerald M."/>
            <person name="Haas B."/>
            <person name="Abouelleil A."/>
            <person name="Allen A.W."/>
            <person name="Alvarado L."/>
            <person name="Arachchi H.M."/>
            <person name="Berlin A.M."/>
            <person name="Chapman S.B."/>
            <person name="Gainer-Dewar J."/>
            <person name="Goldberg J."/>
            <person name="Griggs A."/>
            <person name="Gujja S."/>
            <person name="Hansen M."/>
            <person name="Howarth C."/>
            <person name="Imamovic A."/>
            <person name="Ireland A."/>
            <person name="Larimer J."/>
            <person name="McCowan C."/>
            <person name="Murphy C."/>
            <person name="Pearson M."/>
            <person name="Poon T.W."/>
            <person name="Priest M."/>
            <person name="Roberts A."/>
            <person name="Saif S."/>
            <person name="Shea T."/>
            <person name="Sisk P."/>
            <person name="Sykes S."/>
            <person name="Wortman J."/>
            <person name="Nusbaum C."/>
            <person name="Birren B."/>
        </authorList>
    </citation>
    <scope>NUCLEOTIDE SEQUENCE [LARGE SCALE GENOMIC DNA]</scope>
    <source>
        <strain evidence="12">MINIMUS1</strain>
    </source>
</reference>
<dbReference type="GO" id="GO:0005789">
    <property type="term" value="C:endoplasmic reticulum membrane"/>
    <property type="evidence" value="ECO:0007669"/>
    <property type="project" value="UniProtKB-SubCell"/>
</dbReference>
<keyword evidence="12" id="KW-1185">Reference proteome</keyword>
<dbReference type="STRING" id="112268.A0A182VZW7"/>
<feature type="transmembrane region" description="Helical" evidence="10">
    <location>
        <begin position="167"/>
        <end position="188"/>
    </location>
</feature>
<dbReference type="PROSITE" id="PS51257">
    <property type="entry name" value="PROKAR_LIPOPROTEIN"/>
    <property type="match status" value="1"/>
</dbReference>
<dbReference type="VEuPathDB" id="VectorBase:AMIN003623"/>
<dbReference type="PANTHER" id="PTHR13205">
    <property type="entry name" value="TRANSMEMBRANE PROTEIN 15-RELATED"/>
    <property type="match status" value="1"/>
</dbReference>
<evidence type="ECO:0000256" key="4">
    <source>
        <dbReference type="ARBA" id="ARBA00022679"/>
    </source>
</evidence>
<dbReference type="InterPro" id="IPR032974">
    <property type="entry name" value="Polypren_kinase"/>
</dbReference>
<feature type="transmembrane region" description="Helical" evidence="10">
    <location>
        <begin position="370"/>
        <end position="390"/>
    </location>
</feature>
<name>A0A182VZW7_9DIPT</name>
<accession>A0A182VZW7</accession>
<feature type="transmembrane region" description="Helical" evidence="10">
    <location>
        <begin position="332"/>
        <end position="350"/>
    </location>
</feature>
<dbReference type="AlphaFoldDB" id="A0A182VZW7"/>
<evidence type="ECO:0000256" key="2">
    <source>
        <dbReference type="ARBA" id="ARBA00010794"/>
    </source>
</evidence>
<keyword evidence="6" id="KW-0418">Kinase</keyword>
<evidence type="ECO:0000256" key="7">
    <source>
        <dbReference type="ARBA" id="ARBA00022824"/>
    </source>
</evidence>
<keyword evidence="5 10" id="KW-0812">Transmembrane</keyword>
<keyword evidence="7" id="KW-0256">Endoplasmic reticulum</keyword>
<evidence type="ECO:0000256" key="3">
    <source>
        <dbReference type="ARBA" id="ARBA00012132"/>
    </source>
</evidence>
<feature type="transmembrane region" description="Helical" evidence="10">
    <location>
        <begin position="195"/>
        <end position="216"/>
    </location>
</feature>
<keyword evidence="9 10" id="KW-0472">Membrane</keyword>
<organism evidence="11 12">
    <name type="scientific">Anopheles minimus</name>
    <dbReference type="NCBI Taxonomy" id="112268"/>
    <lineage>
        <taxon>Eukaryota</taxon>
        <taxon>Metazoa</taxon>
        <taxon>Ecdysozoa</taxon>
        <taxon>Arthropoda</taxon>
        <taxon>Hexapoda</taxon>
        <taxon>Insecta</taxon>
        <taxon>Pterygota</taxon>
        <taxon>Neoptera</taxon>
        <taxon>Endopterygota</taxon>
        <taxon>Diptera</taxon>
        <taxon>Nematocera</taxon>
        <taxon>Culicoidea</taxon>
        <taxon>Culicidae</taxon>
        <taxon>Anophelinae</taxon>
        <taxon>Anopheles</taxon>
    </lineage>
</organism>
<comment type="subcellular location">
    <subcellularLocation>
        <location evidence="1">Endoplasmic reticulum membrane</location>
        <topology evidence="1">Multi-pass membrane protein</topology>
    </subcellularLocation>
</comment>
<evidence type="ECO:0000256" key="5">
    <source>
        <dbReference type="ARBA" id="ARBA00022692"/>
    </source>
</evidence>
<evidence type="ECO:0000256" key="10">
    <source>
        <dbReference type="SAM" id="Phobius"/>
    </source>
</evidence>
<feature type="transmembrane region" description="Helical" evidence="10">
    <location>
        <begin position="98"/>
        <end position="120"/>
    </location>
</feature>
<sequence>MNSTYKTRPGASPGWWLSCLVPACYAATIWRPYQQDHQQHLPRDFKRTVLVTFGLLLQSLVIRGTLASRWNRGQAILLTLLVTSCCCGLFIVCLKENVVLAGVSGLLPVILYDKLFFTLLKTIPKSFTYGEASIVAQGFVVFTYCTFLQLPPAILRPDAVFTEMREIYVILQIGLFGVALLVLATYTFKRLRKTIPFWIALATTCVLVASCPMGKLPAVTRLALFFVNDMQTMVTAGMYLVLLLLTVSFIMWQFNYGRRTTTATRKVFHFLVVLVYGPGLWYQCRLLYLASGLMLAVMFVLEVMARLIQLAPVANVLNVAVNLFIDEKDAGTVALTPLYLLVGCSLPLWLHPVPCDVTNSSGLEMLTLSAGVLSIGIGDTAASVVGYHFGRHKWHASTNKSVEGTVASVLLQALAVAVLYHIGVVHLTVSRAAYAGVAIIVNALVESRTDQIDNLVLPLVTYLVLVCSS</sequence>
<dbReference type="EnsemblMetazoa" id="AMIN003623-RA">
    <property type="protein sequence ID" value="AMIN003623-PA"/>
    <property type="gene ID" value="AMIN003623"/>
</dbReference>
<feature type="transmembrane region" description="Helical" evidence="10">
    <location>
        <begin position="428"/>
        <end position="445"/>
    </location>
</feature>
<evidence type="ECO:0000256" key="1">
    <source>
        <dbReference type="ARBA" id="ARBA00004477"/>
    </source>
</evidence>
<dbReference type="EC" id="2.7.1.108" evidence="3"/>